<dbReference type="PROSITE" id="PS50011">
    <property type="entry name" value="PROTEIN_KINASE_DOM"/>
    <property type="match status" value="1"/>
</dbReference>
<dbReference type="PROSITE" id="PS51450">
    <property type="entry name" value="LRR"/>
    <property type="match status" value="2"/>
</dbReference>
<dbReference type="SUPFAM" id="SSF56112">
    <property type="entry name" value="Protein kinase-like (PK-like)"/>
    <property type="match status" value="1"/>
</dbReference>
<evidence type="ECO:0000256" key="5">
    <source>
        <dbReference type="ARBA" id="ARBA00022989"/>
    </source>
</evidence>
<dbReference type="InterPro" id="IPR000719">
    <property type="entry name" value="Prot_kinase_dom"/>
</dbReference>
<name>A0A4S8JNT8_MUSBA</name>
<dbReference type="Pfam" id="PF14381">
    <property type="entry name" value="EDR1_CTR1_ARMC3_pept"/>
    <property type="match status" value="1"/>
</dbReference>
<feature type="domain" description="Protein kinase" evidence="8">
    <location>
        <begin position="801"/>
        <end position="1132"/>
    </location>
</feature>
<dbReference type="SMART" id="SM00369">
    <property type="entry name" value="LRR_TYP"/>
    <property type="match status" value="4"/>
</dbReference>
<evidence type="ECO:0000256" key="2">
    <source>
        <dbReference type="ARBA" id="ARBA00022614"/>
    </source>
</evidence>
<dbReference type="InterPro" id="IPR055164">
    <property type="entry name" value="EDR1/CTR1/ARMC3-like_pept-like"/>
</dbReference>
<proteinExistence type="predicted"/>
<dbReference type="Proteomes" id="UP000317650">
    <property type="component" value="Chromosome 1"/>
</dbReference>
<dbReference type="SMART" id="SM00364">
    <property type="entry name" value="LRR_BAC"/>
    <property type="match status" value="3"/>
</dbReference>
<accession>A0A4S8JNT8</accession>
<dbReference type="InterPro" id="IPR032675">
    <property type="entry name" value="LRR_dom_sf"/>
</dbReference>
<evidence type="ECO:0000256" key="3">
    <source>
        <dbReference type="ARBA" id="ARBA00022692"/>
    </source>
</evidence>
<keyword evidence="5" id="KW-1133">Transmembrane helix</keyword>
<dbReference type="STRING" id="52838.A0A4S8JNT8"/>
<dbReference type="InterPro" id="IPR008271">
    <property type="entry name" value="Ser/Thr_kinase_AS"/>
</dbReference>
<feature type="region of interest" description="Disordered" evidence="7">
    <location>
        <begin position="1"/>
        <end position="33"/>
    </location>
</feature>
<comment type="subcellular location">
    <subcellularLocation>
        <location evidence="1">Membrane</location>
    </subcellularLocation>
</comment>
<dbReference type="InterPro" id="IPR055414">
    <property type="entry name" value="LRR_R13L4/SHOC2-like"/>
</dbReference>
<feature type="region of interest" description="Disordered" evidence="7">
    <location>
        <begin position="432"/>
        <end position="477"/>
    </location>
</feature>
<evidence type="ECO:0000259" key="8">
    <source>
        <dbReference type="PROSITE" id="PS50011"/>
    </source>
</evidence>
<dbReference type="AlphaFoldDB" id="A0A4S8JNT8"/>
<dbReference type="PROSITE" id="PS00108">
    <property type="entry name" value="PROTEIN_KINASE_ST"/>
    <property type="match status" value="1"/>
</dbReference>
<protein>
    <recommendedName>
        <fullName evidence="8">Protein kinase domain-containing protein</fullName>
    </recommendedName>
</protein>
<evidence type="ECO:0000313" key="10">
    <source>
        <dbReference type="Proteomes" id="UP000317650"/>
    </source>
</evidence>
<dbReference type="GO" id="GO:0004674">
    <property type="term" value="F:protein serine/threonine kinase activity"/>
    <property type="evidence" value="ECO:0007669"/>
    <property type="project" value="TreeGrafter"/>
</dbReference>
<reference evidence="9 10" key="1">
    <citation type="journal article" date="2019" name="Nat. Plants">
        <title>Genome sequencing of Musa balbisiana reveals subgenome evolution and function divergence in polyploid bananas.</title>
        <authorList>
            <person name="Yao X."/>
        </authorList>
    </citation>
    <scope>NUCLEOTIDE SEQUENCE [LARGE SCALE GENOMIC DNA]</scope>
    <source>
        <strain evidence="10">cv. DH-PKW</strain>
        <tissue evidence="9">Leaves</tissue>
    </source>
</reference>
<dbReference type="SUPFAM" id="SSF52058">
    <property type="entry name" value="L domain-like"/>
    <property type="match status" value="1"/>
</dbReference>
<evidence type="ECO:0000256" key="6">
    <source>
        <dbReference type="ARBA" id="ARBA00023136"/>
    </source>
</evidence>
<dbReference type="GO" id="GO:0005524">
    <property type="term" value="F:ATP binding"/>
    <property type="evidence" value="ECO:0007669"/>
    <property type="project" value="InterPro"/>
</dbReference>
<dbReference type="Pfam" id="PF00069">
    <property type="entry name" value="Pkinase"/>
    <property type="match status" value="1"/>
</dbReference>
<dbReference type="InterPro" id="IPR011009">
    <property type="entry name" value="Kinase-like_dom_sf"/>
</dbReference>
<comment type="caution">
    <text evidence="9">The sequence shown here is derived from an EMBL/GenBank/DDBJ whole genome shotgun (WGS) entry which is preliminary data.</text>
</comment>
<keyword evidence="2" id="KW-0433">Leucine-rich repeat</keyword>
<evidence type="ECO:0000256" key="7">
    <source>
        <dbReference type="SAM" id="MobiDB-lite"/>
    </source>
</evidence>
<keyword evidence="3" id="KW-0812">Transmembrane</keyword>
<sequence length="1142" mass="128152">MVDSQSPESLLAVEEAVSRAGESDAGSDRGEDAVADVSGNTWEVSLFERRPPDVSADGLYVYHNMFHLVPREIGRLGRLKTLKFFANEIEVLPPEAGDLVELERLQVKVSSPGIAGLPFQKLKSLRELELCKVPPRLAAFSVLSDISGLRCLTKLSICHFSIRYLPPEIGNLKKLEELDLSFNKLKNLPDDIAKLGSLKSLKVANNKLVDVPSRISSMSGLEKLDLSNNRLTSLTPLRLASMVALQDLDLQYNKLPNDCQIPSWIKCNLEGNVEINANDEMSKSSVAVDMHDGAVHRTRWIHSCNGYHGASSCLHSEAPPSFRCHATKMKRKGWKRYTYLQQRIRQERLNHSRKWKGDHDHNMTVKMVEEDENSSLLELENNQSGLQISVEGTSVLDDSSQLDVLHNDLSNVIDSDGSCLAKDSAPQILHDSAERNKVGSNKNISEDLSSSVTSNSSSLNKDYDFESEGEDNDCSLNPVTAIDVPDEHSSCEVSKFILQSKRHSDKDLDNPKPSKFRKPVEDFSDLSCKYSIQSHCSVDDHIPDGFYDAGRHQPFRSLQDFEQNLCLDSREVILLDRRKDEELEAIIFSAQLLMSSFKRSCSNGREENLVDNFLRASVLALFVSDCFGGSERSASVMKMRRSILGLHKQQPFVCTCPARDIFDKSNAFKRMHDNVANVNFTLHCENSLRLIKETQKSNVVPIGTLRFGICRHRAVLMKYLCDRVDPPIPCELVRGYLDFMPHAWNVVHVRRGNSLIRMVVDACYPTDIREETDIEYFCRYIPLSRLCAPIGTQNSPIPACSAHSPSLDHGIDGRTSSSLLCCKFGTGDAAVKVRYLEADQTSDEDIRNFEYRLLGEVRILNALRNHSCIVEIYGHQLSRKWVPATDGKKEYRLLRSMIIMEYVNGGSLKNYLVQLTKEGQKHVPADIALCIARDVAYALVEVHSKQIIHRDIKSENILFDLETGSDGRPIVKLSDFDISVPLHCYAHTCCIAHLGIHPPDVCIGTPRWMAPEVVQAMHKKNPYGLEVDIWSYGCFLLELLTLQVPYQGRSESELYDLLQMQQRPRLTPELEALSSSPDEKTAISQADIFSDADAKILKLLVGLFYQCTRGNPADRPSAKHIYDSLSVVSPRVEAAHVTGHDD</sequence>
<evidence type="ECO:0000256" key="4">
    <source>
        <dbReference type="ARBA" id="ARBA00022737"/>
    </source>
</evidence>
<dbReference type="GO" id="GO:0016020">
    <property type="term" value="C:membrane"/>
    <property type="evidence" value="ECO:0007669"/>
    <property type="project" value="UniProtKB-SubCell"/>
</dbReference>
<dbReference type="PANTHER" id="PTHR24359">
    <property type="entry name" value="SERINE/THREONINE-PROTEIN KINASE SBK1"/>
    <property type="match status" value="1"/>
</dbReference>
<dbReference type="PRINTS" id="PR00019">
    <property type="entry name" value="LEURICHRPT"/>
</dbReference>
<dbReference type="InterPro" id="IPR001611">
    <property type="entry name" value="Leu-rich_rpt"/>
</dbReference>
<dbReference type="EMBL" id="PYDT01000004">
    <property type="protein sequence ID" value="THU63575.1"/>
    <property type="molecule type" value="Genomic_DNA"/>
</dbReference>
<keyword evidence="4" id="KW-0677">Repeat</keyword>
<dbReference type="SMART" id="SM00220">
    <property type="entry name" value="S_TKc"/>
    <property type="match status" value="1"/>
</dbReference>
<dbReference type="SMART" id="SM00365">
    <property type="entry name" value="LRR_SD22"/>
    <property type="match status" value="3"/>
</dbReference>
<keyword evidence="10" id="KW-1185">Reference proteome</keyword>
<evidence type="ECO:0000313" key="9">
    <source>
        <dbReference type="EMBL" id="THU63575.1"/>
    </source>
</evidence>
<dbReference type="InterPro" id="IPR003591">
    <property type="entry name" value="Leu-rich_rpt_typical-subtyp"/>
</dbReference>
<dbReference type="Gene3D" id="3.80.10.10">
    <property type="entry name" value="Ribonuclease Inhibitor"/>
    <property type="match status" value="1"/>
</dbReference>
<dbReference type="Pfam" id="PF23598">
    <property type="entry name" value="LRR_14"/>
    <property type="match status" value="1"/>
</dbReference>
<dbReference type="Gene3D" id="1.10.510.10">
    <property type="entry name" value="Transferase(Phosphotransferase) domain 1"/>
    <property type="match status" value="1"/>
</dbReference>
<dbReference type="PANTHER" id="PTHR24359:SF1">
    <property type="entry name" value="INHIBITOR OF NUCLEAR FACTOR KAPPA-B KINASE EPSILON SUBUNIT HOMOLOG 1-RELATED"/>
    <property type="match status" value="1"/>
</dbReference>
<dbReference type="FunFam" id="1.10.510.10:FF:000988">
    <property type="entry name" value="Leucine-rich repeat protein kinase family protein"/>
    <property type="match status" value="1"/>
</dbReference>
<keyword evidence="6" id="KW-0472">Membrane</keyword>
<organism evidence="9 10">
    <name type="scientific">Musa balbisiana</name>
    <name type="common">Banana</name>
    <dbReference type="NCBI Taxonomy" id="52838"/>
    <lineage>
        <taxon>Eukaryota</taxon>
        <taxon>Viridiplantae</taxon>
        <taxon>Streptophyta</taxon>
        <taxon>Embryophyta</taxon>
        <taxon>Tracheophyta</taxon>
        <taxon>Spermatophyta</taxon>
        <taxon>Magnoliopsida</taxon>
        <taxon>Liliopsida</taxon>
        <taxon>Zingiberales</taxon>
        <taxon>Musaceae</taxon>
        <taxon>Musa</taxon>
    </lineage>
</organism>
<gene>
    <name evidence="9" type="ORF">C4D60_Mb01t17270</name>
</gene>
<evidence type="ECO:0000256" key="1">
    <source>
        <dbReference type="ARBA" id="ARBA00004370"/>
    </source>
</evidence>
<feature type="compositionally biased region" description="Low complexity" evidence="7">
    <location>
        <begin position="446"/>
        <end position="458"/>
    </location>
</feature>